<sequence length="69" mass="7966">MRGDHRIALFERGGHRLFAQHMFSGVQRFNADACVYVRRRADIDHIDLNACVKHRLMAAEDLRFAQAIA</sequence>
<name>A0A645FVM0_9ZZZZ</name>
<organism evidence="1">
    <name type="scientific">bioreactor metagenome</name>
    <dbReference type="NCBI Taxonomy" id="1076179"/>
    <lineage>
        <taxon>unclassified sequences</taxon>
        <taxon>metagenomes</taxon>
        <taxon>ecological metagenomes</taxon>
    </lineage>
</organism>
<evidence type="ECO:0000313" key="1">
    <source>
        <dbReference type="EMBL" id="MPN16123.1"/>
    </source>
</evidence>
<comment type="caution">
    <text evidence="1">The sequence shown here is derived from an EMBL/GenBank/DDBJ whole genome shotgun (WGS) entry which is preliminary data.</text>
</comment>
<dbReference type="EMBL" id="VSSQ01063029">
    <property type="protein sequence ID" value="MPN16123.1"/>
    <property type="molecule type" value="Genomic_DNA"/>
</dbReference>
<accession>A0A645FVM0</accession>
<reference evidence="1" key="1">
    <citation type="submission" date="2019-08" db="EMBL/GenBank/DDBJ databases">
        <authorList>
            <person name="Kucharzyk K."/>
            <person name="Murdoch R.W."/>
            <person name="Higgins S."/>
            <person name="Loffler F."/>
        </authorList>
    </citation>
    <scope>NUCLEOTIDE SEQUENCE</scope>
</reference>
<dbReference type="AlphaFoldDB" id="A0A645FVM0"/>
<protein>
    <submittedName>
        <fullName evidence="1">Uncharacterized protein</fullName>
    </submittedName>
</protein>
<gene>
    <name evidence="1" type="ORF">SDC9_163461</name>
</gene>
<proteinExistence type="predicted"/>